<reference evidence="3" key="1">
    <citation type="submission" date="2022-10" db="EMBL/GenBank/DDBJ databases">
        <title>YIM 151497 complete genome.</title>
        <authorList>
            <person name="Chen X."/>
        </authorList>
    </citation>
    <scope>NUCLEOTIDE SEQUENCE</scope>
    <source>
        <strain evidence="3">YIM 151497</strain>
    </source>
</reference>
<proteinExistence type="inferred from homology"/>
<dbReference type="PANTHER" id="PTHR42928">
    <property type="entry name" value="TRICARBOXYLATE-BINDING PROTEIN"/>
    <property type="match status" value="1"/>
</dbReference>
<dbReference type="Gene3D" id="3.40.190.150">
    <property type="entry name" value="Bordetella uptake gene, domain 1"/>
    <property type="match status" value="1"/>
</dbReference>
<dbReference type="InterPro" id="IPR042100">
    <property type="entry name" value="Bug_dom1"/>
</dbReference>
<dbReference type="Pfam" id="PF03401">
    <property type="entry name" value="TctC"/>
    <property type="match status" value="1"/>
</dbReference>
<name>A0ABY6IMW2_9HYPH</name>
<dbReference type="PANTHER" id="PTHR42928:SF5">
    <property type="entry name" value="BLR1237 PROTEIN"/>
    <property type="match status" value="1"/>
</dbReference>
<evidence type="ECO:0000256" key="1">
    <source>
        <dbReference type="ARBA" id="ARBA00006987"/>
    </source>
</evidence>
<keyword evidence="4" id="KW-1185">Reference proteome</keyword>
<accession>A0ABY6IMW2</accession>
<evidence type="ECO:0000256" key="2">
    <source>
        <dbReference type="SAM" id="SignalP"/>
    </source>
</evidence>
<dbReference type="RefSeq" id="WP_264224296.1">
    <property type="nucleotide sequence ID" value="NZ_CP107716.1"/>
</dbReference>
<protein>
    <submittedName>
        <fullName evidence="3">Tripartite tricarboxylate transporter substrate-binding protein</fullName>
    </submittedName>
</protein>
<dbReference type="Proteomes" id="UP001163882">
    <property type="component" value="Chromosome"/>
</dbReference>
<dbReference type="EMBL" id="CP107716">
    <property type="protein sequence ID" value="UYQ70605.1"/>
    <property type="molecule type" value="Genomic_DNA"/>
</dbReference>
<dbReference type="Gene3D" id="3.40.190.10">
    <property type="entry name" value="Periplasmic binding protein-like II"/>
    <property type="match status" value="1"/>
</dbReference>
<evidence type="ECO:0000313" key="3">
    <source>
        <dbReference type="EMBL" id="UYQ70605.1"/>
    </source>
</evidence>
<feature type="signal peptide" evidence="2">
    <location>
        <begin position="1"/>
        <end position="27"/>
    </location>
</feature>
<gene>
    <name evidence="3" type="ORF">OF122_10985</name>
</gene>
<comment type="similarity">
    <text evidence="1">Belongs to the UPF0065 (bug) family.</text>
</comment>
<keyword evidence="2" id="KW-0732">Signal</keyword>
<organism evidence="3 4">
    <name type="scientific">Pelagibacterium flavum</name>
    <dbReference type="NCBI Taxonomy" id="2984530"/>
    <lineage>
        <taxon>Bacteria</taxon>
        <taxon>Pseudomonadati</taxon>
        <taxon>Pseudomonadota</taxon>
        <taxon>Alphaproteobacteria</taxon>
        <taxon>Hyphomicrobiales</taxon>
        <taxon>Devosiaceae</taxon>
        <taxon>Pelagibacterium</taxon>
    </lineage>
</organism>
<sequence length="364" mass="39492">MHGLLRWARSVGAGLGLLAMAAAPALGQVSFAGKTIEWIVPFSQGGGSDTWARFNAPFLSRHLPGNPEIEIVNEPGGGGTRGPNTFASQARPDGLTVLGTSGSTQFPYLLGDLRVRYDYKDWEVAMVAPTGGVIYVSPQTGVDGPATIERLRDQTLVFASQGPTSLDLVPMLAFRLLGLDVSYVFGYTGRGDGLIAMERGEVSIDYQTTASYLRNVLPMVEAGEAVPLMSWGVLDENGEMQRDPTFPDLPIVEEVYEMLYGAPPSGADYEAYRAFNIAGFAAQKMVILPQNTPPEIVETWRQAWRDVFEDPEYRANVGAVLGAYEQVTGRAAEALFIEGTTIDPTARQRILDMLANEYAVRLSD</sequence>
<dbReference type="InterPro" id="IPR005064">
    <property type="entry name" value="BUG"/>
</dbReference>
<evidence type="ECO:0000313" key="4">
    <source>
        <dbReference type="Proteomes" id="UP001163882"/>
    </source>
</evidence>
<feature type="chain" id="PRO_5046604656" evidence="2">
    <location>
        <begin position="28"/>
        <end position="364"/>
    </location>
</feature>